<sequence length="156" mass="18472">MKLIANSDTEVTRQKSNKHEIPSFIYQETLHHLNSYAQEYMQLSVHFLDENLLHVSLLLCNRALECMLHAIYMKRNNRLHMTTILLDGILQDIFDEMDMESITFIQSISYLSQERLLISKMQPTHFINLIKRADDLLLQLSYRLKLPSETYHSVFE</sequence>
<gene>
    <name evidence="1" type="ORF">P9847_14275</name>
</gene>
<dbReference type="Proteomes" id="UP001343257">
    <property type="component" value="Unassembled WGS sequence"/>
</dbReference>
<comment type="caution">
    <text evidence="1">The sequence shown here is derived from an EMBL/GenBank/DDBJ whole genome shotgun (WGS) entry which is preliminary data.</text>
</comment>
<dbReference type="EMBL" id="JARTLD010000035">
    <property type="protein sequence ID" value="MED5018472.1"/>
    <property type="molecule type" value="Genomic_DNA"/>
</dbReference>
<keyword evidence="2" id="KW-1185">Reference proteome</keyword>
<evidence type="ECO:0000313" key="1">
    <source>
        <dbReference type="EMBL" id="MED5018472.1"/>
    </source>
</evidence>
<organism evidence="1 2">
    <name type="scientific">Paenibacillus chibensis</name>
    <dbReference type="NCBI Taxonomy" id="59846"/>
    <lineage>
        <taxon>Bacteria</taxon>
        <taxon>Bacillati</taxon>
        <taxon>Bacillota</taxon>
        <taxon>Bacilli</taxon>
        <taxon>Bacillales</taxon>
        <taxon>Paenibacillaceae</taxon>
        <taxon>Paenibacillus</taxon>
    </lineage>
</organism>
<reference evidence="1 2" key="1">
    <citation type="submission" date="2023-03" db="EMBL/GenBank/DDBJ databases">
        <title>Bacillus Genome Sequencing.</title>
        <authorList>
            <person name="Dunlap C."/>
        </authorList>
    </citation>
    <scope>NUCLEOTIDE SEQUENCE [LARGE SCALE GENOMIC DNA]</scope>
    <source>
        <strain evidence="1 2">NRS-52</strain>
    </source>
</reference>
<proteinExistence type="predicted"/>
<evidence type="ECO:0000313" key="2">
    <source>
        <dbReference type="Proteomes" id="UP001343257"/>
    </source>
</evidence>
<protein>
    <recommendedName>
        <fullName evidence="3">HEPN domain-containing protein</fullName>
    </recommendedName>
</protein>
<evidence type="ECO:0008006" key="3">
    <source>
        <dbReference type="Google" id="ProtNLM"/>
    </source>
</evidence>
<dbReference type="RefSeq" id="WP_328278779.1">
    <property type="nucleotide sequence ID" value="NZ_JARTLD010000035.1"/>
</dbReference>
<accession>A0ABU6PUK1</accession>
<name>A0ABU6PUK1_9BACL</name>